<keyword evidence="1" id="KW-0472">Membrane</keyword>
<name>A0A818WRT0_9BILA</name>
<evidence type="ECO:0000313" key="2">
    <source>
        <dbReference type="EMBL" id="CAF3727661.1"/>
    </source>
</evidence>
<feature type="transmembrane region" description="Helical" evidence="1">
    <location>
        <begin position="61"/>
        <end position="82"/>
    </location>
</feature>
<keyword evidence="1" id="KW-0812">Transmembrane</keyword>
<feature type="transmembrane region" description="Helical" evidence="1">
    <location>
        <begin position="126"/>
        <end position="149"/>
    </location>
</feature>
<sequence length="398" mass="43742">MNLAEQENHNQQHLLLSSSTTNDDSTVKTRRSSSVLIAIEPVMLLTEEVDDGESVATSKPFALSGILYSLLGCFLFCTASFTIKELQIDLLDALVIRFIIQIFLFGIFVVSHHYPIWIGSSKEKWLQLVLCILNGFVFLGYFIGFRYLALPDLTTINFTRLLWTVVFATLISLLQTLGVICGNRAVKRERPSIVTIVSASEIIYAILLQNIFTKNKSNVWVLLGTGCLKAEFDSTYPIHLNGIINENEFQESIHKINHTIASRKILLIVGVILILTIIIGMILFVVGAITATTNIEHGFPALVGDGMSIIMFGMVFCIIACCTLQLVIDIGRSIAPGSVAYYPNQIASDQIIGFGGQSNYAPPPYPGQSAGFCSQCNATQQGLTSQFCSSCGHSFNKY</sequence>
<feature type="transmembrane region" description="Helical" evidence="1">
    <location>
        <begin position="265"/>
        <end position="289"/>
    </location>
</feature>
<gene>
    <name evidence="2" type="ORF">OKA104_LOCUS14276</name>
</gene>
<evidence type="ECO:0000313" key="3">
    <source>
        <dbReference type="Proteomes" id="UP000663881"/>
    </source>
</evidence>
<protein>
    <submittedName>
        <fullName evidence="2">Uncharacterized protein</fullName>
    </submittedName>
</protein>
<keyword evidence="1" id="KW-1133">Transmembrane helix</keyword>
<feature type="transmembrane region" description="Helical" evidence="1">
    <location>
        <begin position="94"/>
        <end position="114"/>
    </location>
</feature>
<feature type="transmembrane region" description="Helical" evidence="1">
    <location>
        <begin position="309"/>
        <end position="328"/>
    </location>
</feature>
<comment type="caution">
    <text evidence="2">The sequence shown here is derived from an EMBL/GenBank/DDBJ whole genome shotgun (WGS) entry which is preliminary data.</text>
</comment>
<reference evidence="2" key="1">
    <citation type="submission" date="2021-02" db="EMBL/GenBank/DDBJ databases">
        <authorList>
            <person name="Nowell W R."/>
        </authorList>
    </citation>
    <scope>NUCLEOTIDE SEQUENCE</scope>
</reference>
<dbReference type="Proteomes" id="UP000663881">
    <property type="component" value="Unassembled WGS sequence"/>
</dbReference>
<dbReference type="EMBL" id="CAJOAY010000747">
    <property type="protein sequence ID" value="CAF3727661.1"/>
    <property type="molecule type" value="Genomic_DNA"/>
</dbReference>
<organism evidence="2 3">
    <name type="scientific">Adineta steineri</name>
    <dbReference type="NCBI Taxonomy" id="433720"/>
    <lineage>
        <taxon>Eukaryota</taxon>
        <taxon>Metazoa</taxon>
        <taxon>Spiralia</taxon>
        <taxon>Gnathifera</taxon>
        <taxon>Rotifera</taxon>
        <taxon>Eurotatoria</taxon>
        <taxon>Bdelloidea</taxon>
        <taxon>Adinetida</taxon>
        <taxon>Adinetidae</taxon>
        <taxon>Adineta</taxon>
    </lineage>
</organism>
<accession>A0A818WRT0</accession>
<proteinExistence type="predicted"/>
<feature type="transmembrane region" description="Helical" evidence="1">
    <location>
        <begin position="161"/>
        <end position="180"/>
    </location>
</feature>
<dbReference type="AlphaFoldDB" id="A0A818WRT0"/>
<evidence type="ECO:0000256" key="1">
    <source>
        <dbReference type="SAM" id="Phobius"/>
    </source>
</evidence>